<feature type="binding site" evidence="1">
    <location>
        <position position="69"/>
    </location>
    <ligand>
        <name>Mg(2+)</name>
        <dbReference type="ChEBI" id="CHEBI:18420"/>
        <label>1</label>
    </ligand>
</feature>
<proteinExistence type="predicted"/>
<keyword evidence="1" id="KW-0479">Metal-binding</keyword>
<dbReference type="EMBL" id="DRTD01000079">
    <property type="protein sequence ID" value="HHE54344.1"/>
    <property type="molecule type" value="Genomic_DNA"/>
</dbReference>
<name>A0A7V5H1Z3_CALAY</name>
<comment type="cofactor">
    <cofactor evidence="1">
        <name>Mg(2+)</name>
        <dbReference type="ChEBI" id="CHEBI:18420"/>
    </cofactor>
    <text evidence="1">Binds 2 magnesium ions per subunit.</text>
</comment>
<dbReference type="SUPFAM" id="SSF101478">
    <property type="entry name" value="ADP-ribosylglycohydrolase"/>
    <property type="match status" value="1"/>
</dbReference>
<dbReference type="InterPro" id="IPR005502">
    <property type="entry name" value="Ribosyl_crysJ1"/>
</dbReference>
<gene>
    <name evidence="2" type="ORF">ENL21_01080</name>
</gene>
<dbReference type="Pfam" id="PF03747">
    <property type="entry name" value="ADP_ribosyl_GH"/>
    <property type="match status" value="1"/>
</dbReference>
<feature type="binding site" evidence="1">
    <location>
        <position position="66"/>
    </location>
    <ligand>
        <name>Mg(2+)</name>
        <dbReference type="ChEBI" id="CHEBI:18420"/>
        <label>1</label>
    </ligand>
</feature>
<dbReference type="Gene3D" id="1.10.4080.10">
    <property type="entry name" value="ADP-ribosylation/Crystallin J1"/>
    <property type="match status" value="1"/>
</dbReference>
<feature type="binding site" evidence="1">
    <location>
        <position position="68"/>
    </location>
    <ligand>
        <name>Mg(2+)</name>
        <dbReference type="ChEBI" id="CHEBI:18420"/>
        <label>1</label>
    </ligand>
</feature>
<dbReference type="Proteomes" id="UP000886111">
    <property type="component" value="Unassembled WGS sequence"/>
</dbReference>
<dbReference type="AlphaFoldDB" id="A0A7V5H1Z3"/>
<dbReference type="InterPro" id="IPR036705">
    <property type="entry name" value="Ribosyl_crysJ1_sf"/>
</dbReference>
<organism evidence="2">
    <name type="scientific">Caldithrix abyssi</name>
    <dbReference type="NCBI Taxonomy" id="187145"/>
    <lineage>
        <taxon>Bacteria</taxon>
        <taxon>Pseudomonadati</taxon>
        <taxon>Calditrichota</taxon>
        <taxon>Calditrichia</taxon>
        <taxon>Calditrichales</taxon>
        <taxon>Calditrichaceae</taxon>
        <taxon>Caldithrix</taxon>
    </lineage>
</organism>
<reference evidence="2" key="1">
    <citation type="journal article" date="2020" name="mSystems">
        <title>Genome- and Community-Level Interaction Insights into Carbon Utilization and Element Cycling Functions of Hydrothermarchaeota in Hydrothermal Sediment.</title>
        <authorList>
            <person name="Zhou Z."/>
            <person name="Liu Y."/>
            <person name="Xu W."/>
            <person name="Pan J."/>
            <person name="Luo Z.H."/>
            <person name="Li M."/>
        </authorList>
    </citation>
    <scope>NUCLEOTIDE SEQUENCE [LARGE SCALE GENOMIC DNA]</scope>
    <source>
        <strain evidence="2">HyVt-76</strain>
    </source>
</reference>
<protein>
    <submittedName>
        <fullName evidence="2">ADP-ribosylglycohydrolase family protein</fullName>
    </submittedName>
</protein>
<evidence type="ECO:0000313" key="2">
    <source>
        <dbReference type="EMBL" id="HHE54344.1"/>
    </source>
</evidence>
<comment type="caution">
    <text evidence="2">The sequence shown here is derived from an EMBL/GenBank/DDBJ whole genome shotgun (WGS) entry which is preliminary data.</text>
</comment>
<feature type="non-terminal residue" evidence="2">
    <location>
        <position position="1"/>
    </location>
</feature>
<evidence type="ECO:0000256" key="1">
    <source>
        <dbReference type="PIRSR" id="PIRSR605502-1"/>
    </source>
</evidence>
<dbReference type="GO" id="GO:0046872">
    <property type="term" value="F:metal ion binding"/>
    <property type="evidence" value="ECO:0007669"/>
    <property type="project" value="UniProtKB-KW"/>
</dbReference>
<sequence length="98" mass="10578">PESEVKEKLLLASKIAEDDFDYAVEALGTGQRVSAQDTVPFCVWVAAHCANDFEKALWKTVSAGGDLDTTCAIVGGIVSLSCKKIPTNWLDHREPLEG</sequence>
<keyword evidence="1" id="KW-0460">Magnesium</keyword>
<accession>A0A7V5H1Z3</accession>